<comment type="caution">
    <text evidence="1">The sequence shown here is derived from an EMBL/GenBank/DDBJ whole genome shotgun (WGS) entry which is preliminary data.</text>
</comment>
<reference evidence="1 2" key="1">
    <citation type="submission" date="2016-06" db="EMBL/GenBank/DDBJ databases">
        <authorList>
            <person name="Kjaerup R.B."/>
            <person name="Dalgaard T.S."/>
            <person name="Juul-Madsen H.R."/>
        </authorList>
    </citation>
    <scope>NUCLEOTIDE SEQUENCE [LARGE SCALE GENOMIC DNA]</scope>
    <source>
        <strain evidence="1 2">1127319.6</strain>
    </source>
</reference>
<dbReference type="EMBL" id="LZLC01000003">
    <property type="protein sequence ID" value="OBJ46903.1"/>
    <property type="molecule type" value="Genomic_DNA"/>
</dbReference>
<name>A0A1A3HGZ8_MYCMU</name>
<organism evidence="1 2">
    <name type="scientific">Mycolicibacterium mucogenicum</name>
    <name type="common">Mycobacterium mucogenicum</name>
    <dbReference type="NCBI Taxonomy" id="56689"/>
    <lineage>
        <taxon>Bacteria</taxon>
        <taxon>Bacillati</taxon>
        <taxon>Actinomycetota</taxon>
        <taxon>Actinomycetes</taxon>
        <taxon>Mycobacteriales</taxon>
        <taxon>Mycobacteriaceae</taxon>
        <taxon>Mycolicibacterium</taxon>
    </lineage>
</organism>
<protein>
    <submittedName>
        <fullName evidence="1">Uncharacterized protein</fullName>
    </submittedName>
</protein>
<gene>
    <name evidence="1" type="ORF">A5630_10810</name>
</gene>
<sequence>MGQLCIRFAALWTVLLTLVGCSSPVWNSVSPEETRRQTIDVSRQIVSDLGGEVTKAQFGYDSCGFNGKPPFQGHAHLALWMPGADRSREVTAESVVARLRQHGWDVDPNYHTHAMAFKRNGLKVKVWVIPPPKPAEPPIAHVAIDVYTECQDTFDHRTDRSAFTAQDIKGELTR</sequence>
<dbReference type="PROSITE" id="PS51257">
    <property type="entry name" value="PROKAR_LIPOPROTEIN"/>
    <property type="match status" value="1"/>
</dbReference>
<evidence type="ECO:0000313" key="1">
    <source>
        <dbReference type="EMBL" id="OBJ46903.1"/>
    </source>
</evidence>
<accession>A0A1A3HGZ8</accession>
<dbReference type="AlphaFoldDB" id="A0A1A3HGZ8"/>
<dbReference type="Proteomes" id="UP000093898">
    <property type="component" value="Unassembled WGS sequence"/>
</dbReference>
<evidence type="ECO:0000313" key="2">
    <source>
        <dbReference type="Proteomes" id="UP000093898"/>
    </source>
</evidence>
<proteinExistence type="predicted"/>